<comment type="catalytic activity">
    <reaction evidence="2 3">
        <text>5-(methylsulfanyl)-alpha-D-ribose 1-phosphate = 5-(methylsulfanyl)-D-ribulose 1-phosphate</text>
        <dbReference type="Rhea" id="RHEA:19989"/>
        <dbReference type="ChEBI" id="CHEBI:58533"/>
        <dbReference type="ChEBI" id="CHEBI:58548"/>
        <dbReference type="EC" id="5.3.1.23"/>
    </reaction>
</comment>
<gene>
    <name evidence="3 4" type="primary">mtnA</name>
    <name evidence="4" type="ORF">IMF26_06975</name>
</gene>
<feature type="site" description="Transition state stabilizer" evidence="3">
    <location>
        <position position="161"/>
    </location>
</feature>
<dbReference type="NCBIfam" id="NF004326">
    <property type="entry name" value="PRK05720.1"/>
    <property type="match status" value="1"/>
</dbReference>
<keyword evidence="3" id="KW-0486">Methionine biosynthesis</keyword>
<feature type="binding site" evidence="3">
    <location>
        <begin position="44"/>
        <end position="46"/>
    </location>
    <ligand>
        <name>substrate</name>
    </ligand>
</feature>
<dbReference type="PANTHER" id="PTHR43475:SF1">
    <property type="entry name" value="METHYLTHIORIBOSE-1-PHOSPHATE ISOMERASE"/>
    <property type="match status" value="1"/>
</dbReference>
<accession>A0AAT9LFX8</accession>
<dbReference type="PANTHER" id="PTHR43475">
    <property type="entry name" value="METHYLTHIORIBOSE-1-PHOSPHATE ISOMERASE"/>
    <property type="match status" value="1"/>
</dbReference>
<feature type="binding site" evidence="3">
    <location>
        <position position="200"/>
    </location>
    <ligand>
        <name>substrate</name>
    </ligand>
</feature>
<comment type="similarity">
    <text evidence="3">Belongs to the EIF-2B alpha/beta/delta subunits family. MtnA subfamily.</text>
</comment>
<evidence type="ECO:0000313" key="4">
    <source>
        <dbReference type="EMBL" id="QUL99623.1"/>
    </source>
</evidence>
<dbReference type="HAMAP" id="MF_01678">
    <property type="entry name" value="Salvage_MtnA"/>
    <property type="match status" value="1"/>
</dbReference>
<reference evidence="4" key="2">
    <citation type="journal article" date="2023" name="Biology">
        <title>Prokaryotic Life Associated with Coal-Fire Gas Vents Revealed by Metagenomics.</title>
        <authorList>
            <person name="Kadnikov V.V."/>
            <person name="Mardanov A.V."/>
            <person name="Beletsky A.V."/>
            <person name="Karnachuk O.V."/>
            <person name="Ravin N.V."/>
        </authorList>
    </citation>
    <scope>NUCLEOTIDE SEQUENCE</scope>
    <source>
        <strain evidence="4">Bu02</strain>
    </source>
</reference>
<protein>
    <recommendedName>
        <fullName evidence="3">Methylthioribose-1-phosphate isomerase</fullName>
        <shortName evidence="3">M1Pi</shortName>
        <shortName evidence="3">MTR-1-P isomerase</shortName>
        <ecNumber evidence="3">5.3.1.23</ecNumber>
    </recommendedName>
    <alternativeName>
        <fullName evidence="3">S-methyl-5-thioribose-1-phosphate isomerase</fullName>
    </alternativeName>
</protein>
<dbReference type="FunFam" id="1.20.120.420:FF:000003">
    <property type="entry name" value="Methylthioribose-1-phosphate isomerase"/>
    <property type="match status" value="1"/>
</dbReference>
<dbReference type="AlphaFoldDB" id="A0AAT9LFX8"/>
<dbReference type="EMBL" id="CP062796">
    <property type="protein sequence ID" value="QUL99623.1"/>
    <property type="molecule type" value="Genomic_DNA"/>
</dbReference>
<dbReference type="KEGG" id="fcz:IMF26_06975"/>
<evidence type="ECO:0000256" key="3">
    <source>
        <dbReference type="HAMAP-Rule" id="MF_01678"/>
    </source>
</evidence>
<dbReference type="NCBIfam" id="TIGR00524">
    <property type="entry name" value="eIF-2B_rel"/>
    <property type="match status" value="1"/>
</dbReference>
<dbReference type="Pfam" id="PF01008">
    <property type="entry name" value="IF-2B"/>
    <property type="match status" value="1"/>
</dbReference>
<comment type="pathway">
    <text evidence="3">Amino-acid biosynthesis; L-methionine biosynthesis via salvage pathway; L-methionine from S-methyl-5-thio-alpha-D-ribose 1-phosphate: step 1/6.</text>
</comment>
<feature type="active site" description="Proton donor" evidence="3">
    <location>
        <position position="241"/>
    </location>
</feature>
<name>A0AAT9LFX8_9FIRM</name>
<evidence type="ECO:0000256" key="1">
    <source>
        <dbReference type="ARBA" id="ARBA00023235"/>
    </source>
</evidence>
<dbReference type="GO" id="GO:0019509">
    <property type="term" value="P:L-methionine salvage from methylthioadenosine"/>
    <property type="evidence" value="ECO:0007669"/>
    <property type="project" value="UniProtKB-UniRule"/>
</dbReference>
<proteinExistence type="inferred from homology"/>
<dbReference type="SUPFAM" id="SSF100950">
    <property type="entry name" value="NagB/RpiA/CoA transferase-like"/>
    <property type="match status" value="1"/>
</dbReference>
<evidence type="ECO:0000256" key="2">
    <source>
        <dbReference type="ARBA" id="ARBA00052401"/>
    </source>
</evidence>
<dbReference type="EC" id="5.3.1.23" evidence="3"/>
<keyword evidence="1 3" id="KW-0413">Isomerase</keyword>
<dbReference type="FunFam" id="3.40.50.10470:FF:000006">
    <property type="entry name" value="Methylthioribose-1-phosphate isomerase"/>
    <property type="match status" value="1"/>
</dbReference>
<dbReference type="Gene3D" id="1.20.120.420">
    <property type="entry name" value="translation initiation factor eif-2b, domain 1"/>
    <property type="match status" value="1"/>
</dbReference>
<dbReference type="Gene3D" id="3.40.50.10470">
    <property type="entry name" value="Translation initiation factor eif-2b, domain 2"/>
    <property type="match status" value="1"/>
</dbReference>
<dbReference type="InterPro" id="IPR005251">
    <property type="entry name" value="IF-M1Pi"/>
</dbReference>
<comment type="function">
    <text evidence="3">Catalyzes the interconversion of methylthioribose-1-phosphate (MTR-1-P) into methylthioribulose-1-phosphate (MTRu-1-P).</text>
</comment>
<dbReference type="GO" id="GO:0046523">
    <property type="term" value="F:S-methyl-5-thioribose-1-phosphate isomerase activity"/>
    <property type="evidence" value="ECO:0007669"/>
    <property type="project" value="UniProtKB-UniRule"/>
</dbReference>
<dbReference type="NCBIfam" id="TIGR00512">
    <property type="entry name" value="salvage_mtnA"/>
    <property type="match status" value="1"/>
</dbReference>
<sequence>MPAIKWESDRVSFLDQRLLPEEVKYVTCRDYRQVKMAIKDMVVRGAPAIGIAGAYAVALATMEAAQNGPRAKNAIEVQEFLRLAASDIKAARPTAVNLAWAVDRVLNKTLAAFASSGLTGAVETAVSEATAIEREDLEVNRKIGEYGASLIKPGSSVLTHCNAGALATGGFGTALGVIRQAWKEKKIARVYADETRPFLQGARLTAWELLQDGIDVTVLVDSAAAYLMSLGRVDAVIVGADRIARNGDVANKIGTFSLACLCRYHNIPFYVAAPLSTLDMNIPSGRFIPIEERPETEVLEFRGKMIAPKGAKAFNPSFDVTPASLVSAIVTEKGVIFPPFEENLSQIAR</sequence>
<feature type="binding site" evidence="3">
    <location>
        <position position="92"/>
    </location>
    <ligand>
        <name>substrate</name>
    </ligand>
</feature>
<keyword evidence="3" id="KW-0028">Amino-acid biosynthesis</keyword>
<organism evidence="4">
    <name type="scientific">Candidatus Fermentithermobacillus carboniphilus</name>
    <dbReference type="NCBI Taxonomy" id="3085328"/>
    <lineage>
        <taxon>Bacteria</taxon>
        <taxon>Bacillati</taxon>
        <taxon>Bacillota</taxon>
        <taxon>Candidatus Fermentithermobacillia</taxon>
        <taxon>Candidatus Fermentithermobacillales</taxon>
        <taxon>Candidatus Fermentithermobacillaceae</taxon>
        <taxon>Candidatus Fermentithermobacillus</taxon>
    </lineage>
</organism>
<dbReference type="InterPro" id="IPR027363">
    <property type="entry name" value="M1Pi_N"/>
</dbReference>
<feature type="binding site" evidence="3">
    <location>
        <begin position="251"/>
        <end position="252"/>
    </location>
    <ligand>
        <name>substrate</name>
    </ligand>
</feature>
<reference evidence="4" key="1">
    <citation type="submission" date="2020-10" db="EMBL/GenBank/DDBJ databases">
        <authorList>
            <person name="Kadnikov V."/>
            <person name="Beletsky A.V."/>
            <person name="Mardanov A.V."/>
            <person name="Karnachuk O.V."/>
            <person name="Ravin N.V."/>
        </authorList>
    </citation>
    <scope>NUCLEOTIDE SEQUENCE</scope>
    <source>
        <strain evidence="4">Bu02</strain>
    </source>
</reference>
<dbReference type="InterPro" id="IPR042529">
    <property type="entry name" value="IF_2B-like_C"/>
</dbReference>
<dbReference type="InterPro" id="IPR011559">
    <property type="entry name" value="Initiation_fac_2B_a/b/d"/>
</dbReference>
<dbReference type="InterPro" id="IPR037171">
    <property type="entry name" value="NagB/RpiA_transferase-like"/>
</dbReference>
<dbReference type="InterPro" id="IPR000649">
    <property type="entry name" value="IF-2B-related"/>
</dbReference>